<name>A0AAV7J4X5_COTGL</name>
<comment type="caution">
    <text evidence="1">The sequence shown here is derived from an EMBL/GenBank/DDBJ whole genome shotgun (WGS) entry which is preliminary data.</text>
</comment>
<reference evidence="1 2" key="1">
    <citation type="journal article" date="2021" name="J. Hered.">
        <title>A chromosome-level genome assembly of the parasitoid wasp, Cotesia glomerata (Hymenoptera: Braconidae).</title>
        <authorList>
            <person name="Pinto B.J."/>
            <person name="Weis J.J."/>
            <person name="Gamble T."/>
            <person name="Ode P.J."/>
            <person name="Paul R."/>
            <person name="Zaspel J.M."/>
        </authorList>
    </citation>
    <scope>NUCLEOTIDE SEQUENCE [LARGE SCALE GENOMIC DNA]</scope>
    <source>
        <strain evidence="1">CgM1</strain>
    </source>
</reference>
<sequence>MYLRVPDQVACGADDPSGNPDLSFGLQQYARDDRIGSCLEYPVRGGLRKTNACSTPSTTLDVASLMQPYSQDDGIIHPVLRIMVYLAHNCEIWSLELELEIELWLDKEPVEEELEGAGGREKVRIGELRWRREKRKEERGKRAGRSIRRYRDHRTVAPRSLHLNAFLLIRGPIVYRAEVEFKSPRTYSRAKSLAIIHLLFGIINL</sequence>
<gene>
    <name evidence="1" type="ORF">KQX54_007736</name>
</gene>
<protein>
    <submittedName>
        <fullName evidence="1">Uncharacterized protein</fullName>
    </submittedName>
</protein>
<dbReference type="Proteomes" id="UP000826195">
    <property type="component" value="Unassembled WGS sequence"/>
</dbReference>
<organism evidence="1 2">
    <name type="scientific">Cotesia glomerata</name>
    <name type="common">Lepidopteran parasitic wasp</name>
    <name type="synonym">Apanteles glomeratus</name>
    <dbReference type="NCBI Taxonomy" id="32391"/>
    <lineage>
        <taxon>Eukaryota</taxon>
        <taxon>Metazoa</taxon>
        <taxon>Ecdysozoa</taxon>
        <taxon>Arthropoda</taxon>
        <taxon>Hexapoda</taxon>
        <taxon>Insecta</taxon>
        <taxon>Pterygota</taxon>
        <taxon>Neoptera</taxon>
        <taxon>Endopterygota</taxon>
        <taxon>Hymenoptera</taxon>
        <taxon>Apocrita</taxon>
        <taxon>Ichneumonoidea</taxon>
        <taxon>Braconidae</taxon>
        <taxon>Microgastrinae</taxon>
        <taxon>Cotesia</taxon>
    </lineage>
</organism>
<accession>A0AAV7J4X5</accession>
<evidence type="ECO:0000313" key="1">
    <source>
        <dbReference type="EMBL" id="KAH0567224.1"/>
    </source>
</evidence>
<dbReference type="EMBL" id="JAHXZJ010000001">
    <property type="protein sequence ID" value="KAH0567224.1"/>
    <property type="molecule type" value="Genomic_DNA"/>
</dbReference>
<keyword evidence="2" id="KW-1185">Reference proteome</keyword>
<proteinExistence type="predicted"/>
<dbReference type="AlphaFoldDB" id="A0AAV7J4X5"/>
<evidence type="ECO:0000313" key="2">
    <source>
        <dbReference type="Proteomes" id="UP000826195"/>
    </source>
</evidence>